<name>A0AAV0RQU0_9ROSI</name>
<dbReference type="GO" id="GO:0051087">
    <property type="term" value="F:protein-folding chaperone binding"/>
    <property type="evidence" value="ECO:0007669"/>
    <property type="project" value="InterPro"/>
</dbReference>
<comment type="caution">
    <text evidence="1">The sequence shown here is derived from an EMBL/GenBank/DDBJ whole genome shotgun (WGS) entry which is preliminary data.</text>
</comment>
<organism evidence="1 2">
    <name type="scientific">Linum tenue</name>
    <dbReference type="NCBI Taxonomy" id="586396"/>
    <lineage>
        <taxon>Eukaryota</taxon>
        <taxon>Viridiplantae</taxon>
        <taxon>Streptophyta</taxon>
        <taxon>Embryophyta</taxon>
        <taxon>Tracheophyta</taxon>
        <taxon>Spermatophyta</taxon>
        <taxon>Magnoliopsida</taxon>
        <taxon>eudicotyledons</taxon>
        <taxon>Gunneridae</taxon>
        <taxon>Pentapetalae</taxon>
        <taxon>rosids</taxon>
        <taxon>fabids</taxon>
        <taxon>Malpighiales</taxon>
        <taxon>Linaceae</taxon>
        <taxon>Linum</taxon>
    </lineage>
</organism>
<evidence type="ECO:0000313" key="1">
    <source>
        <dbReference type="EMBL" id="CAI0559476.1"/>
    </source>
</evidence>
<dbReference type="InterPro" id="IPR036533">
    <property type="entry name" value="BAG_dom_sf"/>
</dbReference>
<reference evidence="1" key="1">
    <citation type="submission" date="2022-08" db="EMBL/GenBank/DDBJ databases">
        <authorList>
            <person name="Gutierrez-Valencia J."/>
        </authorList>
    </citation>
    <scope>NUCLEOTIDE SEQUENCE</scope>
</reference>
<dbReference type="Proteomes" id="UP001154282">
    <property type="component" value="Unassembled WGS sequence"/>
</dbReference>
<sequence>MENASKSISEISLDVYKFVGRDSASESMISKGEKVMENDMLSLIKLMNEVLKLNGIMGMKMSNYRGNCRELRSM</sequence>
<evidence type="ECO:0000313" key="2">
    <source>
        <dbReference type="Proteomes" id="UP001154282"/>
    </source>
</evidence>
<dbReference type="AlphaFoldDB" id="A0AAV0RQU0"/>
<dbReference type="EMBL" id="CAMGYJ010000011">
    <property type="protein sequence ID" value="CAI0559476.1"/>
    <property type="molecule type" value="Genomic_DNA"/>
</dbReference>
<accession>A0AAV0RQU0</accession>
<dbReference type="Gene3D" id="1.20.58.120">
    <property type="entry name" value="BAG domain"/>
    <property type="match status" value="1"/>
</dbReference>
<gene>
    <name evidence="1" type="ORF">LITE_LOCUS49237</name>
</gene>
<keyword evidence="2" id="KW-1185">Reference proteome</keyword>
<proteinExistence type="predicted"/>
<protein>
    <submittedName>
        <fullName evidence="1">Uncharacterized protein</fullName>
    </submittedName>
</protein>